<feature type="transmembrane region" description="Helical" evidence="1">
    <location>
        <begin position="42"/>
        <end position="66"/>
    </location>
</feature>
<comment type="caution">
    <text evidence="2">The sequence shown here is derived from an EMBL/GenBank/DDBJ whole genome shotgun (WGS) entry which is preliminary data.</text>
</comment>
<keyword evidence="1" id="KW-0812">Transmembrane</keyword>
<evidence type="ECO:0000256" key="1">
    <source>
        <dbReference type="SAM" id="Phobius"/>
    </source>
</evidence>
<keyword evidence="1" id="KW-0472">Membrane</keyword>
<proteinExistence type="predicted"/>
<protein>
    <submittedName>
        <fullName evidence="2">Uncharacterized protein</fullName>
    </submittedName>
</protein>
<dbReference type="Proteomes" id="UP001234178">
    <property type="component" value="Unassembled WGS sequence"/>
</dbReference>
<gene>
    <name evidence="2" type="ORF">OUZ56_017187</name>
</gene>
<keyword evidence="1" id="KW-1133">Transmembrane helix</keyword>
<dbReference type="EMBL" id="JAOYFB010000038">
    <property type="protein sequence ID" value="KAK4028024.1"/>
    <property type="molecule type" value="Genomic_DNA"/>
</dbReference>
<reference evidence="2 3" key="1">
    <citation type="journal article" date="2023" name="Nucleic Acids Res.">
        <title>The hologenome of Daphnia magna reveals possible DNA methylation and microbiome-mediated evolution of the host genome.</title>
        <authorList>
            <person name="Chaturvedi A."/>
            <person name="Li X."/>
            <person name="Dhandapani V."/>
            <person name="Marshall H."/>
            <person name="Kissane S."/>
            <person name="Cuenca-Cambronero M."/>
            <person name="Asole G."/>
            <person name="Calvet F."/>
            <person name="Ruiz-Romero M."/>
            <person name="Marangio P."/>
            <person name="Guigo R."/>
            <person name="Rago D."/>
            <person name="Mirbahai L."/>
            <person name="Eastwood N."/>
            <person name="Colbourne J.K."/>
            <person name="Zhou J."/>
            <person name="Mallon E."/>
            <person name="Orsini L."/>
        </authorList>
    </citation>
    <scope>NUCLEOTIDE SEQUENCE [LARGE SCALE GENOMIC DNA]</scope>
    <source>
        <strain evidence="2">LRV0_1</strain>
    </source>
</reference>
<accession>A0ABR0ASE3</accession>
<evidence type="ECO:0000313" key="3">
    <source>
        <dbReference type="Proteomes" id="UP001234178"/>
    </source>
</evidence>
<evidence type="ECO:0000313" key="2">
    <source>
        <dbReference type="EMBL" id="KAK4028024.1"/>
    </source>
</evidence>
<organism evidence="2 3">
    <name type="scientific">Daphnia magna</name>
    <dbReference type="NCBI Taxonomy" id="35525"/>
    <lineage>
        <taxon>Eukaryota</taxon>
        <taxon>Metazoa</taxon>
        <taxon>Ecdysozoa</taxon>
        <taxon>Arthropoda</taxon>
        <taxon>Crustacea</taxon>
        <taxon>Branchiopoda</taxon>
        <taxon>Diplostraca</taxon>
        <taxon>Cladocera</taxon>
        <taxon>Anomopoda</taxon>
        <taxon>Daphniidae</taxon>
        <taxon>Daphnia</taxon>
    </lineage>
</organism>
<sequence length="75" mass="8606">MAMHAYRRNRIRQKLFDGKGRRGDGHDRGLGMVMLLTETIKLMFQLPVNIYVAANGVGVAFLNVVLEIDVRFQMR</sequence>
<keyword evidence="3" id="KW-1185">Reference proteome</keyword>
<name>A0ABR0ASE3_9CRUS</name>